<dbReference type="PANTHER" id="PTHR43464:SF19">
    <property type="entry name" value="UBIQUINONE BIOSYNTHESIS O-METHYLTRANSFERASE, MITOCHONDRIAL"/>
    <property type="match status" value="1"/>
</dbReference>
<feature type="non-terminal residue" evidence="5">
    <location>
        <position position="1"/>
    </location>
</feature>
<keyword evidence="3" id="KW-0949">S-adenosyl-L-methionine</keyword>
<keyword evidence="2" id="KW-0808">Transferase</keyword>
<dbReference type="InterPro" id="IPR041698">
    <property type="entry name" value="Methyltransf_25"/>
</dbReference>
<reference evidence="5" key="1">
    <citation type="submission" date="2018-05" db="EMBL/GenBank/DDBJ databases">
        <authorList>
            <person name="Lanie J.A."/>
            <person name="Ng W.-L."/>
            <person name="Kazmierczak K.M."/>
            <person name="Andrzejewski T.M."/>
            <person name="Davidsen T.M."/>
            <person name="Wayne K.J."/>
            <person name="Tettelin H."/>
            <person name="Glass J.I."/>
            <person name="Rusch D."/>
            <person name="Podicherti R."/>
            <person name="Tsui H.-C.T."/>
            <person name="Winkler M.E."/>
        </authorList>
    </citation>
    <scope>NUCLEOTIDE SEQUENCE</scope>
</reference>
<dbReference type="EMBL" id="UINC01001934">
    <property type="protein sequence ID" value="SUZ90917.1"/>
    <property type="molecule type" value="Genomic_DNA"/>
</dbReference>
<accession>A0A381RLX6</accession>
<dbReference type="GO" id="GO:0032259">
    <property type="term" value="P:methylation"/>
    <property type="evidence" value="ECO:0007669"/>
    <property type="project" value="UniProtKB-KW"/>
</dbReference>
<feature type="domain" description="Methyltransferase" evidence="4">
    <location>
        <begin position="49"/>
        <end position="113"/>
    </location>
</feature>
<sequence>VVERGGSHWFEEVADHLGAAYLRYSFTYGTVHEVDAIVAALGLRSGQRILDVGCGPGRHAHELARRGFSVVGVDVSSTFINLARREAPDGASFVVGDARRMDFEAEFDAVISLCQGAFGLAGGPGADDGVVDPDGVILERIVAAAKPGGGVAMSAFSAYFQVRFLEDHDDFDADAGVNLERTVLRGV</sequence>
<organism evidence="5">
    <name type="scientific">marine metagenome</name>
    <dbReference type="NCBI Taxonomy" id="408172"/>
    <lineage>
        <taxon>unclassified sequences</taxon>
        <taxon>metagenomes</taxon>
        <taxon>ecological metagenomes</taxon>
    </lineage>
</organism>
<protein>
    <recommendedName>
        <fullName evidence="4">Methyltransferase domain-containing protein</fullName>
    </recommendedName>
</protein>
<proteinExistence type="predicted"/>
<dbReference type="Gene3D" id="3.40.50.150">
    <property type="entry name" value="Vaccinia Virus protein VP39"/>
    <property type="match status" value="1"/>
</dbReference>
<dbReference type="CDD" id="cd02440">
    <property type="entry name" value="AdoMet_MTases"/>
    <property type="match status" value="1"/>
</dbReference>
<evidence type="ECO:0000259" key="4">
    <source>
        <dbReference type="Pfam" id="PF13649"/>
    </source>
</evidence>
<dbReference type="PANTHER" id="PTHR43464">
    <property type="entry name" value="METHYLTRANSFERASE"/>
    <property type="match status" value="1"/>
</dbReference>
<keyword evidence="1" id="KW-0489">Methyltransferase</keyword>
<dbReference type="GO" id="GO:0008168">
    <property type="term" value="F:methyltransferase activity"/>
    <property type="evidence" value="ECO:0007669"/>
    <property type="project" value="UniProtKB-KW"/>
</dbReference>
<dbReference type="InterPro" id="IPR029063">
    <property type="entry name" value="SAM-dependent_MTases_sf"/>
</dbReference>
<evidence type="ECO:0000256" key="2">
    <source>
        <dbReference type="ARBA" id="ARBA00022679"/>
    </source>
</evidence>
<evidence type="ECO:0000256" key="1">
    <source>
        <dbReference type="ARBA" id="ARBA00022603"/>
    </source>
</evidence>
<dbReference type="AlphaFoldDB" id="A0A381RLX6"/>
<dbReference type="SUPFAM" id="SSF53335">
    <property type="entry name" value="S-adenosyl-L-methionine-dependent methyltransferases"/>
    <property type="match status" value="1"/>
</dbReference>
<dbReference type="Pfam" id="PF13649">
    <property type="entry name" value="Methyltransf_25"/>
    <property type="match status" value="1"/>
</dbReference>
<evidence type="ECO:0000256" key="3">
    <source>
        <dbReference type="ARBA" id="ARBA00022691"/>
    </source>
</evidence>
<evidence type="ECO:0000313" key="5">
    <source>
        <dbReference type="EMBL" id="SUZ90917.1"/>
    </source>
</evidence>
<gene>
    <name evidence="5" type="ORF">METZ01_LOCUS43771</name>
</gene>
<name>A0A381RLX6_9ZZZZ</name>
<feature type="non-terminal residue" evidence="5">
    <location>
        <position position="187"/>
    </location>
</feature>